<evidence type="ECO:0000256" key="2">
    <source>
        <dbReference type="SAM" id="SignalP"/>
    </source>
</evidence>
<dbReference type="Proteomes" id="UP000564885">
    <property type="component" value="Unassembled WGS sequence"/>
</dbReference>
<dbReference type="GO" id="GO:0008483">
    <property type="term" value="F:transaminase activity"/>
    <property type="evidence" value="ECO:0007669"/>
    <property type="project" value="UniProtKB-KW"/>
</dbReference>
<feature type="signal peptide" evidence="2">
    <location>
        <begin position="1"/>
        <end position="23"/>
    </location>
</feature>
<dbReference type="AlphaFoldDB" id="A0A849I2R4"/>
<reference evidence="3 4" key="1">
    <citation type="submission" date="2020-04" db="EMBL/GenBank/DDBJ databases">
        <title>Enterovirga sp. isolate from soil.</title>
        <authorList>
            <person name="Chea S."/>
            <person name="Kim D.-U."/>
        </authorList>
    </citation>
    <scope>NUCLEOTIDE SEQUENCE [LARGE SCALE GENOMIC DNA]</scope>
    <source>
        <strain evidence="3 4">DB1703</strain>
    </source>
</reference>
<sequence length="149" mass="15579">MAMHKLVAVLTMAAAVAAGPALAQTTTNLYRSVSVEKGKTVRLAVVTALKKDCTVGEVGGVRVITAPKNGQLAVRSGKLKTPASFRCPNVETPVQGLFYQSRPNFSGPDEVSYETRTPEGGTETYTVKITVTDKPGGAGAGKKDGQLEL</sequence>
<keyword evidence="2" id="KW-0732">Signal</keyword>
<accession>A0A849I2R4</accession>
<feature type="region of interest" description="Disordered" evidence="1">
    <location>
        <begin position="99"/>
        <end position="122"/>
    </location>
</feature>
<keyword evidence="3" id="KW-0032">Aminotransferase</keyword>
<keyword evidence="4" id="KW-1185">Reference proteome</keyword>
<evidence type="ECO:0000313" key="3">
    <source>
        <dbReference type="EMBL" id="NNM71924.1"/>
    </source>
</evidence>
<proteinExistence type="predicted"/>
<evidence type="ECO:0000256" key="1">
    <source>
        <dbReference type="SAM" id="MobiDB-lite"/>
    </source>
</evidence>
<feature type="chain" id="PRO_5032374017" evidence="2">
    <location>
        <begin position="24"/>
        <end position="149"/>
    </location>
</feature>
<comment type="caution">
    <text evidence="3">The sequence shown here is derived from an EMBL/GenBank/DDBJ whole genome shotgun (WGS) entry which is preliminary data.</text>
</comment>
<organism evidence="3 4">
    <name type="scientific">Enterovirga aerilata</name>
    <dbReference type="NCBI Taxonomy" id="2730920"/>
    <lineage>
        <taxon>Bacteria</taxon>
        <taxon>Pseudomonadati</taxon>
        <taxon>Pseudomonadota</taxon>
        <taxon>Alphaproteobacteria</taxon>
        <taxon>Hyphomicrobiales</taxon>
        <taxon>Methylobacteriaceae</taxon>
        <taxon>Enterovirga</taxon>
    </lineage>
</organism>
<dbReference type="EMBL" id="JABEPP010000002">
    <property type="protein sequence ID" value="NNM71924.1"/>
    <property type="molecule type" value="Genomic_DNA"/>
</dbReference>
<keyword evidence="3" id="KW-0808">Transferase</keyword>
<protein>
    <submittedName>
        <fullName evidence="3">4-aminobutyrate aminotransferase</fullName>
    </submittedName>
</protein>
<dbReference type="RefSeq" id="WP_171217449.1">
    <property type="nucleotide sequence ID" value="NZ_JABEPP010000002.1"/>
</dbReference>
<evidence type="ECO:0000313" key="4">
    <source>
        <dbReference type="Proteomes" id="UP000564885"/>
    </source>
</evidence>
<gene>
    <name evidence="3" type="ORF">HJG44_05880</name>
</gene>
<name>A0A849I2R4_9HYPH</name>